<name>A0AA39S8X9_ACESA</name>
<reference evidence="2" key="1">
    <citation type="journal article" date="2022" name="Plant J.">
        <title>Strategies of tolerance reflected in two North American maple genomes.</title>
        <authorList>
            <person name="McEvoy S.L."/>
            <person name="Sezen U.U."/>
            <person name="Trouern-Trend A."/>
            <person name="McMahon S.M."/>
            <person name="Schaberg P.G."/>
            <person name="Yang J."/>
            <person name="Wegrzyn J.L."/>
            <person name="Swenson N.G."/>
        </authorList>
    </citation>
    <scope>NUCLEOTIDE SEQUENCE</scope>
    <source>
        <strain evidence="2">NS2018</strain>
    </source>
</reference>
<sequence length="101" mass="11668">MAAEEEDSHPFPKEDVRIQLRRSHPLLFNLWLPRNLCHQLFPLKELDCVSGRRARAKEQDIGDKSSSEAINKSGATQTINKSRESRTFINSRESRTLIINH</sequence>
<comment type="caution">
    <text evidence="2">The sequence shown here is derived from an EMBL/GenBank/DDBJ whole genome shotgun (WGS) entry which is preliminary data.</text>
</comment>
<evidence type="ECO:0000256" key="1">
    <source>
        <dbReference type="SAM" id="MobiDB-lite"/>
    </source>
</evidence>
<keyword evidence="3" id="KW-1185">Reference proteome</keyword>
<dbReference type="EMBL" id="JAUESC010000382">
    <property type="protein sequence ID" value="KAK0587961.1"/>
    <property type="molecule type" value="Genomic_DNA"/>
</dbReference>
<evidence type="ECO:0000313" key="2">
    <source>
        <dbReference type="EMBL" id="KAK0587961.1"/>
    </source>
</evidence>
<protein>
    <submittedName>
        <fullName evidence="2">Uncharacterized protein</fullName>
    </submittedName>
</protein>
<feature type="region of interest" description="Disordered" evidence="1">
    <location>
        <begin position="59"/>
        <end position="86"/>
    </location>
</feature>
<dbReference type="Proteomes" id="UP001168877">
    <property type="component" value="Unassembled WGS sequence"/>
</dbReference>
<organism evidence="2 3">
    <name type="scientific">Acer saccharum</name>
    <name type="common">Sugar maple</name>
    <dbReference type="NCBI Taxonomy" id="4024"/>
    <lineage>
        <taxon>Eukaryota</taxon>
        <taxon>Viridiplantae</taxon>
        <taxon>Streptophyta</taxon>
        <taxon>Embryophyta</taxon>
        <taxon>Tracheophyta</taxon>
        <taxon>Spermatophyta</taxon>
        <taxon>Magnoliopsida</taxon>
        <taxon>eudicotyledons</taxon>
        <taxon>Gunneridae</taxon>
        <taxon>Pentapetalae</taxon>
        <taxon>rosids</taxon>
        <taxon>malvids</taxon>
        <taxon>Sapindales</taxon>
        <taxon>Sapindaceae</taxon>
        <taxon>Hippocastanoideae</taxon>
        <taxon>Acereae</taxon>
        <taxon>Acer</taxon>
    </lineage>
</organism>
<proteinExistence type="predicted"/>
<evidence type="ECO:0000313" key="3">
    <source>
        <dbReference type="Proteomes" id="UP001168877"/>
    </source>
</evidence>
<accession>A0AA39S8X9</accession>
<gene>
    <name evidence="2" type="ORF">LWI29_031948</name>
</gene>
<dbReference type="AlphaFoldDB" id="A0AA39S8X9"/>
<feature type="compositionally biased region" description="Polar residues" evidence="1">
    <location>
        <begin position="67"/>
        <end position="80"/>
    </location>
</feature>
<reference evidence="2" key="2">
    <citation type="submission" date="2023-06" db="EMBL/GenBank/DDBJ databases">
        <authorList>
            <person name="Swenson N.G."/>
            <person name="Wegrzyn J.L."/>
            <person name="Mcevoy S.L."/>
        </authorList>
    </citation>
    <scope>NUCLEOTIDE SEQUENCE</scope>
    <source>
        <strain evidence="2">NS2018</strain>
        <tissue evidence="2">Leaf</tissue>
    </source>
</reference>